<accession>A0ABN9Q4Q5</accession>
<keyword evidence="3" id="KW-1185">Reference proteome</keyword>
<protein>
    <submittedName>
        <fullName evidence="2">Uncharacterized protein</fullName>
    </submittedName>
</protein>
<evidence type="ECO:0000313" key="3">
    <source>
        <dbReference type="Proteomes" id="UP001189429"/>
    </source>
</evidence>
<gene>
    <name evidence="2" type="ORF">PCOR1329_LOCUS7764</name>
</gene>
<comment type="caution">
    <text evidence="2">The sequence shown here is derived from an EMBL/GenBank/DDBJ whole genome shotgun (WGS) entry which is preliminary data.</text>
</comment>
<dbReference type="EMBL" id="CAUYUJ010002113">
    <property type="protein sequence ID" value="CAK0799252.1"/>
    <property type="molecule type" value="Genomic_DNA"/>
</dbReference>
<reference evidence="2" key="1">
    <citation type="submission" date="2023-10" db="EMBL/GenBank/DDBJ databases">
        <authorList>
            <person name="Chen Y."/>
            <person name="Shah S."/>
            <person name="Dougan E. K."/>
            <person name="Thang M."/>
            <person name="Chan C."/>
        </authorList>
    </citation>
    <scope>NUCLEOTIDE SEQUENCE [LARGE SCALE GENOMIC DNA]</scope>
</reference>
<sequence length="115" mass="12478">MCAHAAMVLVEGYRVIGNGQPVGTLDQWPVGPPSHHAIVLLLIPFVKHRCSLPPDSSSSSRENFPASEGAASASRRCSSDADLVRFCTTRSKRLTLLLERGGTNWTPVAEHPSEW</sequence>
<proteinExistence type="predicted"/>
<organism evidence="2 3">
    <name type="scientific">Prorocentrum cordatum</name>
    <dbReference type="NCBI Taxonomy" id="2364126"/>
    <lineage>
        <taxon>Eukaryota</taxon>
        <taxon>Sar</taxon>
        <taxon>Alveolata</taxon>
        <taxon>Dinophyceae</taxon>
        <taxon>Prorocentrales</taxon>
        <taxon>Prorocentraceae</taxon>
        <taxon>Prorocentrum</taxon>
    </lineage>
</organism>
<feature type="region of interest" description="Disordered" evidence="1">
    <location>
        <begin position="52"/>
        <end position="79"/>
    </location>
</feature>
<feature type="compositionally biased region" description="Low complexity" evidence="1">
    <location>
        <begin position="56"/>
        <end position="76"/>
    </location>
</feature>
<dbReference type="Proteomes" id="UP001189429">
    <property type="component" value="Unassembled WGS sequence"/>
</dbReference>
<evidence type="ECO:0000256" key="1">
    <source>
        <dbReference type="SAM" id="MobiDB-lite"/>
    </source>
</evidence>
<name>A0ABN9Q4Q5_9DINO</name>
<evidence type="ECO:0000313" key="2">
    <source>
        <dbReference type="EMBL" id="CAK0799252.1"/>
    </source>
</evidence>